<sequence length="413" mass="45903">MRRLALPTRLLRPSALSPVTSSASQCLRRSLTTSAPRFATAEDVATDKPKSGFEDKLKKMLLKKDAKVEEEKGPEWEGYEPAVDGRGLKVVGIRELTESADEWVVQRFFPEALNVKKASEAVIHTLVRRAVVEEYAATLFPDLSPLESVTSTITHTELPVETVEADTDAALAEATGEAAAEVPVYEEVSKAARLVGEQTDYTSEVQLERNGSELKVAFKSEDAVRNILAGREEMPTEYVDLSDESRVTAPVDTQASWLDAPFANEELKFKIFKRIYQLTGLPIPQRDLLTINTPGQAIASLLTPPKPAKLAERILEAEGEGVLKELPNVKIHSSRLTKVVREKEIGRDHHSLSRKLTREVKYAKKGEEGKEELAKLEYVYPYIEKRLPGGDAVRVHTQGGNKWDGKMQIEGKY</sequence>
<keyword evidence="3" id="KW-0689">Ribosomal protein</keyword>
<dbReference type="Proteomes" id="UP000275078">
    <property type="component" value="Unassembled WGS sequence"/>
</dbReference>
<proteinExistence type="inferred from homology"/>
<keyword evidence="4" id="KW-0496">Mitochondrion</keyword>
<dbReference type="GO" id="GO:0005840">
    <property type="term" value="C:ribosome"/>
    <property type="evidence" value="ECO:0007669"/>
    <property type="project" value="UniProtKB-KW"/>
</dbReference>
<dbReference type="AlphaFoldDB" id="A0A3N4HAY6"/>
<evidence type="ECO:0000256" key="1">
    <source>
        <dbReference type="ARBA" id="ARBA00004173"/>
    </source>
</evidence>
<dbReference type="STRING" id="1160509.A0A3N4HAY6"/>
<evidence type="ECO:0000256" key="5">
    <source>
        <dbReference type="ARBA" id="ARBA00023274"/>
    </source>
</evidence>
<name>A0A3N4HAY6_ASCIM</name>
<accession>A0A3N4HAY6</accession>
<organism evidence="7 8">
    <name type="scientific">Ascobolus immersus RN42</name>
    <dbReference type="NCBI Taxonomy" id="1160509"/>
    <lineage>
        <taxon>Eukaryota</taxon>
        <taxon>Fungi</taxon>
        <taxon>Dikarya</taxon>
        <taxon>Ascomycota</taxon>
        <taxon>Pezizomycotina</taxon>
        <taxon>Pezizomycetes</taxon>
        <taxon>Pezizales</taxon>
        <taxon>Ascobolaceae</taxon>
        <taxon>Ascobolus</taxon>
    </lineage>
</organism>
<evidence type="ECO:0000313" key="8">
    <source>
        <dbReference type="Proteomes" id="UP000275078"/>
    </source>
</evidence>
<dbReference type="GO" id="GO:1990904">
    <property type="term" value="C:ribonucleoprotein complex"/>
    <property type="evidence" value="ECO:0007669"/>
    <property type="project" value="UniProtKB-KW"/>
</dbReference>
<gene>
    <name evidence="7" type="ORF">BJ508DRAFT_315417</name>
</gene>
<keyword evidence="8" id="KW-1185">Reference proteome</keyword>
<dbReference type="OrthoDB" id="6220758at2759"/>
<evidence type="ECO:0000256" key="6">
    <source>
        <dbReference type="ARBA" id="ARBA00035183"/>
    </source>
</evidence>
<evidence type="ECO:0000256" key="4">
    <source>
        <dbReference type="ARBA" id="ARBA00023128"/>
    </source>
</evidence>
<evidence type="ECO:0000256" key="2">
    <source>
        <dbReference type="ARBA" id="ARBA00008860"/>
    </source>
</evidence>
<keyword evidence="5" id="KW-0687">Ribonucleoprotein</keyword>
<protein>
    <recommendedName>
        <fullName evidence="6">Large ribosomal subunit protein mL50</fullName>
    </recommendedName>
</protein>
<dbReference type="GO" id="GO:0005739">
    <property type="term" value="C:mitochondrion"/>
    <property type="evidence" value="ECO:0007669"/>
    <property type="project" value="UniProtKB-SubCell"/>
</dbReference>
<dbReference type="Pfam" id="PF10501">
    <property type="entry name" value="Ribosomal_L50"/>
    <property type="match status" value="1"/>
</dbReference>
<dbReference type="InterPro" id="IPR018305">
    <property type="entry name" value="Ribosomal_m50"/>
</dbReference>
<evidence type="ECO:0000256" key="3">
    <source>
        <dbReference type="ARBA" id="ARBA00022980"/>
    </source>
</evidence>
<reference evidence="7 8" key="1">
    <citation type="journal article" date="2018" name="Nat. Ecol. Evol.">
        <title>Pezizomycetes genomes reveal the molecular basis of ectomycorrhizal truffle lifestyle.</title>
        <authorList>
            <person name="Murat C."/>
            <person name="Payen T."/>
            <person name="Noel B."/>
            <person name="Kuo A."/>
            <person name="Morin E."/>
            <person name="Chen J."/>
            <person name="Kohler A."/>
            <person name="Krizsan K."/>
            <person name="Balestrini R."/>
            <person name="Da Silva C."/>
            <person name="Montanini B."/>
            <person name="Hainaut M."/>
            <person name="Levati E."/>
            <person name="Barry K.W."/>
            <person name="Belfiori B."/>
            <person name="Cichocki N."/>
            <person name="Clum A."/>
            <person name="Dockter R.B."/>
            <person name="Fauchery L."/>
            <person name="Guy J."/>
            <person name="Iotti M."/>
            <person name="Le Tacon F."/>
            <person name="Lindquist E.A."/>
            <person name="Lipzen A."/>
            <person name="Malagnac F."/>
            <person name="Mello A."/>
            <person name="Molinier V."/>
            <person name="Miyauchi S."/>
            <person name="Poulain J."/>
            <person name="Riccioni C."/>
            <person name="Rubini A."/>
            <person name="Sitrit Y."/>
            <person name="Splivallo R."/>
            <person name="Traeger S."/>
            <person name="Wang M."/>
            <person name="Zifcakova L."/>
            <person name="Wipf D."/>
            <person name="Zambonelli A."/>
            <person name="Paolocci F."/>
            <person name="Nowrousian M."/>
            <person name="Ottonello S."/>
            <person name="Baldrian P."/>
            <person name="Spatafora J.W."/>
            <person name="Henrissat B."/>
            <person name="Nagy L.G."/>
            <person name="Aury J.M."/>
            <person name="Wincker P."/>
            <person name="Grigoriev I.V."/>
            <person name="Bonfante P."/>
            <person name="Martin F.M."/>
        </authorList>
    </citation>
    <scope>NUCLEOTIDE SEQUENCE [LARGE SCALE GENOMIC DNA]</scope>
    <source>
        <strain evidence="7 8">RN42</strain>
    </source>
</reference>
<comment type="subcellular location">
    <subcellularLocation>
        <location evidence="1">Mitochondrion</location>
    </subcellularLocation>
</comment>
<dbReference type="EMBL" id="ML119909">
    <property type="protein sequence ID" value="RPA71655.1"/>
    <property type="molecule type" value="Genomic_DNA"/>
</dbReference>
<evidence type="ECO:0000313" key="7">
    <source>
        <dbReference type="EMBL" id="RPA71655.1"/>
    </source>
</evidence>
<comment type="similarity">
    <text evidence="2">Belongs to the mitochondrion-specific ribosomal protein mL50 family.</text>
</comment>